<dbReference type="Proteomes" id="UP000722111">
    <property type="component" value="Unassembled WGS sequence"/>
</dbReference>
<organism evidence="1 2">
    <name type="scientific">Pseudomonas neuropathica</name>
    <dbReference type="NCBI Taxonomy" id="2730425"/>
    <lineage>
        <taxon>Bacteria</taxon>
        <taxon>Pseudomonadati</taxon>
        <taxon>Pseudomonadota</taxon>
        <taxon>Gammaproteobacteria</taxon>
        <taxon>Pseudomonadales</taxon>
        <taxon>Pseudomonadaceae</taxon>
        <taxon>Pseudomonas</taxon>
    </lineage>
</organism>
<proteinExistence type="predicted"/>
<reference evidence="1 2" key="1">
    <citation type="submission" date="2020-08" db="EMBL/GenBank/DDBJ databases">
        <title>Description of novel Pseudomonas species.</title>
        <authorList>
            <person name="Duman M."/>
            <person name="Mulet M."/>
            <person name="Altun S."/>
            <person name="Saticioglu I.B."/>
            <person name="Lalucat J."/>
            <person name="Garcia-Valdes E."/>
        </authorList>
    </citation>
    <scope>NUCLEOTIDE SEQUENCE [LARGE SCALE GENOMIC DNA]</scope>
    <source>
        <strain evidence="1 2">P155</strain>
    </source>
</reference>
<keyword evidence="2" id="KW-1185">Reference proteome</keyword>
<evidence type="ECO:0000313" key="2">
    <source>
        <dbReference type="Proteomes" id="UP000722111"/>
    </source>
</evidence>
<gene>
    <name evidence="1" type="ORF">H8F23_26560</name>
</gene>
<dbReference type="EMBL" id="JACOPX010000023">
    <property type="protein sequence ID" value="MBF6036828.1"/>
    <property type="molecule type" value="Genomic_DNA"/>
</dbReference>
<comment type="caution">
    <text evidence="1">The sequence shown here is derived from an EMBL/GenBank/DDBJ whole genome shotgun (WGS) entry which is preliminary data.</text>
</comment>
<accession>A0ABS0BTM4</accession>
<sequence>MAQWLIMLRDEVSLLAMPGAHHKALLRQAHALHQGLVIDADELGDLLELADAALAYAVESLLDLDADE</sequence>
<evidence type="ECO:0000313" key="1">
    <source>
        <dbReference type="EMBL" id="MBF6036828.1"/>
    </source>
</evidence>
<protein>
    <submittedName>
        <fullName evidence="1">Uncharacterized protein</fullName>
    </submittedName>
</protein>
<name>A0ABS0BTM4_9PSED</name>